<evidence type="ECO:0000313" key="2">
    <source>
        <dbReference type="Proteomes" id="UP000837857"/>
    </source>
</evidence>
<gene>
    <name evidence="1" type="ORF">IPOD504_LOCUS6847</name>
</gene>
<dbReference type="Proteomes" id="UP000837857">
    <property type="component" value="Chromosome 19"/>
</dbReference>
<keyword evidence="2" id="KW-1185">Reference proteome</keyword>
<evidence type="ECO:0000313" key="1">
    <source>
        <dbReference type="EMBL" id="CAH2049474.1"/>
    </source>
</evidence>
<feature type="non-terminal residue" evidence="1">
    <location>
        <position position="106"/>
    </location>
</feature>
<reference evidence="1" key="1">
    <citation type="submission" date="2022-03" db="EMBL/GenBank/DDBJ databases">
        <authorList>
            <person name="Martin H S."/>
        </authorList>
    </citation>
    <scope>NUCLEOTIDE SEQUENCE</scope>
</reference>
<organism evidence="1 2">
    <name type="scientific">Iphiclides podalirius</name>
    <name type="common">scarce swallowtail</name>
    <dbReference type="NCBI Taxonomy" id="110791"/>
    <lineage>
        <taxon>Eukaryota</taxon>
        <taxon>Metazoa</taxon>
        <taxon>Ecdysozoa</taxon>
        <taxon>Arthropoda</taxon>
        <taxon>Hexapoda</taxon>
        <taxon>Insecta</taxon>
        <taxon>Pterygota</taxon>
        <taxon>Neoptera</taxon>
        <taxon>Endopterygota</taxon>
        <taxon>Lepidoptera</taxon>
        <taxon>Glossata</taxon>
        <taxon>Ditrysia</taxon>
        <taxon>Papilionoidea</taxon>
        <taxon>Papilionidae</taxon>
        <taxon>Papilioninae</taxon>
        <taxon>Iphiclides</taxon>
    </lineage>
</organism>
<name>A0ABN8I6B7_9NEOP</name>
<accession>A0ABN8I6B7</accession>
<proteinExistence type="predicted"/>
<protein>
    <submittedName>
        <fullName evidence="1">Uncharacterized protein</fullName>
    </submittedName>
</protein>
<sequence length="106" mass="11547">MYGRCKQSGDVPVTAKRATLVENEKKAHAHTRTQYIFLPPGKSAAAEHNNDTAILLLSTRGNRHVVTRPSAVCRSPRVLVRNAPTSQFGRAANDRAAYGRPLSSHA</sequence>
<dbReference type="EMBL" id="OW152831">
    <property type="protein sequence ID" value="CAH2049474.1"/>
    <property type="molecule type" value="Genomic_DNA"/>
</dbReference>